<dbReference type="Proteomes" id="UP000235145">
    <property type="component" value="Unassembled WGS sequence"/>
</dbReference>
<accession>A0A9R1W4R9</accession>
<protein>
    <submittedName>
        <fullName evidence="1">Uncharacterized protein</fullName>
    </submittedName>
</protein>
<proteinExistence type="predicted"/>
<keyword evidence="2" id="KW-1185">Reference proteome</keyword>
<gene>
    <name evidence="1" type="ORF">LSAT_V11C300148460</name>
</gene>
<sequence length="147" mass="17568">MLDLTIALTRRHYAWSPTYGSGSSSLHVLVLEFRQRVFLFVSFSCSVRVVDFIYMFNNLVHRLNDVDVMRVSLLFYLEQEFLGKYPRPPVIAEHMTLESNLDEFNSYPWCRVMWDFTNKQLRSMFDKIEEFLNPNVPRIISRHTYCL</sequence>
<reference evidence="1 2" key="1">
    <citation type="journal article" date="2017" name="Nat. Commun.">
        <title>Genome assembly with in vitro proximity ligation data and whole-genome triplication in lettuce.</title>
        <authorList>
            <person name="Reyes-Chin-Wo S."/>
            <person name="Wang Z."/>
            <person name="Yang X."/>
            <person name="Kozik A."/>
            <person name="Arikit S."/>
            <person name="Song C."/>
            <person name="Xia L."/>
            <person name="Froenicke L."/>
            <person name="Lavelle D.O."/>
            <person name="Truco M.J."/>
            <person name="Xia R."/>
            <person name="Zhu S."/>
            <person name="Xu C."/>
            <person name="Xu H."/>
            <person name="Xu X."/>
            <person name="Cox K."/>
            <person name="Korf I."/>
            <person name="Meyers B.C."/>
            <person name="Michelmore R.W."/>
        </authorList>
    </citation>
    <scope>NUCLEOTIDE SEQUENCE [LARGE SCALE GENOMIC DNA]</scope>
    <source>
        <strain evidence="2">cv. Salinas</strain>
        <tissue evidence="1">Seedlings</tissue>
    </source>
</reference>
<comment type="caution">
    <text evidence="1">The sequence shown here is derived from an EMBL/GenBank/DDBJ whole genome shotgun (WGS) entry which is preliminary data.</text>
</comment>
<dbReference type="EMBL" id="NBSK02000003">
    <property type="protein sequence ID" value="KAJ0217378.1"/>
    <property type="molecule type" value="Genomic_DNA"/>
</dbReference>
<evidence type="ECO:0000313" key="1">
    <source>
        <dbReference type="EMBL" id="KAJ0217378.1"/>
    </source>
</evidence>
<evidence type="ECO:0000313" key="2">
    <source>
        <dbReference type="Proteomes" id="UP000235145"/>
    </source>
</evidence>
<dbReference type="AlphaFoldDB" id="A0A9R1W4R9"/>
<name>A0A9R1W4R9_LACSA</name>
<organism evidence="1 2">
    <name type="scientific">Lactuca sativa</name>
    <name type="common">Garden lettuce</name>
    <dbReference type="NCBI Taxonomy" id="4236"/>
    <lineage>
        <taxon>Eukaryota</taxon>
        <taxon>Viridiplantae</taxon>
        <taxon>Streptophyta</taxon>
        <taxon>Embryophyta</taxon>
        <taxon>Tracheophyta</taxon>
        <taxon>Spermatophyta</taxon>
        <taxon>Magnoliopsida</taxon>
        <taxon>eudicotyledons</taxon>
        <taxon>Gunneridae</taxon>
        <taxon>Pentapetalae</taxon>
        <taxon>asterids</taxon>
        <taxon>campanulids</taxon>
        <taxon>Asterales</taxon>
        <taxon>Asteraceae</taxon>
        <taxon>Cichorioideae</taxon>
        <taxon>Cichorieae</taxon>
        <taxon>Lactucinae</taxon>
        <taxon>Lactuca</taxon>
    </lineage>
</organism>